<dbReference type="SMART" id="SM00530">
    <property type="entry name" value="HTH_XRE"/>
    <property type="match status" value="1"/>
</dbReference>
<dbReference type="InterPro" id="IPR001387">
    <property type="entry name" value="Cro/C1-type_HTH"/>
</dbReference>
<dbReference type="EMBL" id="MZGS01000014">
    <property type="protein sequence ID" value="PWB88088.1"/>
    <property type="molecule type" value="Genomic_DNA"/>
</dbReference>
<evidence type="ECO:0000313" key="3">
    <source>
        <dbReference type="EMBL" id="PWB88088.1"/>
    </source>
</evidence>
<feature type="domain" description="HTH cro/C1-type" evidence="2">
    <location>
        <begin position="8"/>
        <end position="62"/>
    </location>
</feature>
<proteinExistence type="predicted"/>
<dbReference type="GO" id="GO:0003677">
    <property type="term" value="F:DNA binding"/>
    <property type="evidence" value="ECO:0007669"/>
    <property type="project" value="UniProtKB-KW"/>
</dbReference>
<dbReference type="PANTHER" id="PTHR46558:SF11">
    <property type="entry name" value="HTH-TYPE TRANSCRIPTIONAL REGULATOR XRE"/>
    <property type="match status" value="1"/>
</dbReference>
<dbReference type="RefSeq" id="WP_116591224.1">
    <property type="nucleotide sequence ID" value="NZ_MZGS01000014.1"/>
</dbReference>
<organism evidence="3 4">
    <name type="scientific">Methanobrevibacter thaueri</name>
    <dbReference type="NCBI Taxonomy" id="190975"/>
    <lineage>
        <taxon>Archaea</taxon>
        <taxon>Methanobacteriati</taxon>
        <taxon>Methanobacteriota</taxon>
        <taxon>Methanomada group</taxon>
        <taxon>Methanobacteria</taxon>
        <taxon>Methanobacteriales</taxon>
        <taxon>Methanobacteriaceae</taxon>
        <taxon>Methanobrevibacter</taxon>
    </lineage>
</organism>
<reference evidence="3 4" key="1">
    <citation type="submission" date="2017-03" db="EMBL/GenBank/DDBJ databases">
        <title>Genome sequence of Methanobrevibacter thaueri.</title>
        <authorList>
            <person name="Poehlein A."/>
            <person name="Seedorf H."/>
            <person name="Daniel R."/>
        </authorList>
    </citation>
    <scope>NUCLEOTIDE SEQUENCE [LARGE SCALE GENOMIC DNA]</scope>
    <source>
        <strain evidence="3 4">DSM 11995</strain>
    </source>
</reference>
<gene>
    <name evidence="3" type="ORF">MBBTH_02320</name>
</gene>
<protein>
    <submittedName>
        <fullName evidence="3">Helix-turn-helix domain protein</fullName>
    </submittedName>
</protein>
<dbReference type="CDD" id="cd00093">
    <property type="entry name" value="HTH_XRE"/>
    <property type="match status" value="1"/>
</dbReference>
<dbReference type="PANTHER" id="PTHR46558">
    <property type="entry name" value="TRACRIPTIONAL REGULATORY PROTEIN-RELATED-RELATED"/>
    <property type="match status" value="1"/>
</dbReference>
<dbReference type="OrthoDB" id="76645at2157"/>
<accession>A0A315XQB8</accession>
<dbReference type="SUPFAM" id="SSF47413">
    <property type="entry name" value="lambda repressor-like DNA-binding domains"/>
    <property type="match status" value="1"/>
</dbReference>
<evidence type="ECO:0000256" key="1">
    <source>
        <dbReference type="ARBA" id="ARBA00023125"/>
    </source>
</evidence>
<evidence type="ECO:0000259" key="2">
    <source>
        <dbReference type="PROSITE" id="PS50943"/>
    </source>
</evidence>
<keyword evidence="4" id="KW-1185">Reference proteome</keyword>
<comment type="caution">
    <text evidence="3">The sequence shown here is derived from an EMBL/GenBank/DDBJ whole genome shotgun (WGS) entry which is preliminary data.</text>
</comment>
<keyword evidence="1" id="KW-0238">DNA-binding</keyword>
<name>A0A315XQB8_9EURY</name>
<dbReference type="PROSITE" id="PS50943">
    <property type="entry name" value="HTH_CROC1"/>
    <property type="match status" value="1"/>
</dbReference>
<dbReference type="Pfam" id="PF01381">
    <property type="entry name" value="HTH_3"/>
    <property type="match status" value="1"/>
</dbReference>
<dbReference type="Gene3D" id="1.10.260.40">
    <property type="entry name" value="lambda repressor-like DNA-binding domains"/>
    <property type="match status" value="1"/>
</dbReference>
<dbReference type="InterPro" id="IPR010982">
    <property type="entry name" value="Lambda_DNA-bd_dom_sf"/>
</dbReference>
<dbReference type="Proteomes" id="UP000251717">
    <property type="component" value="Unassembled WGS sequence"/>
</dbReference>
<sequence length="110" mass="12948">MAGIHERLKQLREENNYSQEQVANYLEMDQSYISKIEKGKRNLNEISFNKLCLLYNCSPDYLLGKSDDYESPKLAFRSDESVDLFAIAKMNQVIGYLKFLRKVERKIEND</sequence>
<evidence type="ECO:0000313" key="4">
    <source>
        <dbReference type="Proteomes" id="UP000251717"/>
    </source>
</evidence>
<dbReference type="AlphaFoldDB" id="A0A315XQB8"/>